<gene>
    <name evidence="1" type="ORF">A4A59_024150</name>
</gene>
<dbReference type="EMBL" id="CP171844">
    <property type="protein sequence ID" value="XKQ40139.1"/>
    <property type="molecule type" value="Genomic_DNA"/>
</dbReference>
<evidence type="ECO:0000313" key="2">
    <source>
        <dbReference type="Proteomes" id="UP000076193"/>
    </source>
</evidence>
<sequence>MSSNASQKSAPRETKGFIMLRGAMVMISFRDSLFDAANRAGMTPNEFCLLAAAEKLAASGRQFSGVFNSGDLPICGSMMEAADNPTDQRGETSQCQ</sequence>
<organism evidence="1 2">
    <name type="scientific">Rhizobium leguminosarum</name>
    <dbReference type="NCBI Taxonomy" id="384"/>
    <lineage>
        <taxon>Bacteria</taxon>
        <taxon>Pseudomonadati</taxon>
        <taxon>Pseudomonadota</taxon>
        <taxon>Alphaproteobacteria</taxon>
        <taxon>Hyphomicrobiales</taxon>
        <taxon>Rhizobiaceae</taxon>
        <taxon>Rhizobium/Agrobacterium group</taxon>
        <taxon>Rhizobium</taxon>
    </lineage>
</organism>
<dbReference type="Proteomes" id="UP000076193">
    <property type="component" value="Chromosome"/>
</dbReference>
<proteinExistence type="predicted"/>
<protein>
    <submittedName>
        <fullName evidence="1">Uncharacterized protein</fullName>
    </submittedName>
</protein>
<name>A0ACD5F443_RHILE</name>
<evidence type="ECO:0000313" key="1">
    <source>
        <dbReference type="EMBL" id="XKQ40139.1"/>
    </source>
</evidence>
<reference evidence="1" key="1">
    <citation type="submission" date="2024-10" db="EMBL/GenBank/DDBJ databases">
        <title>Strain of Rhizobium-related bacteria isolated fromm roots of Vavilovia formosa.</title>
        <authorList>
            <person name="Kimeklis A."/>
            <person name="Afonin A."/>
        </authorList>
    </citation>
    <scope>NUCLEOTIDE SEQUENCE</scope>
    <source>
        <strain evidence="1">Vaf12</strain>
    </source>
</reference>
<accession>A0ACD5F443</accession>